<feature type="compositionally biased region" description="Basic and acidic residues" evidence="1">
    <location>
        <begin position="244"/>
        <end position="320"/>
    </location>
</feature>
<feature type="compositionally biased region" description="Basic and acidic residues" evidence="1">
    <location>
        <begin position="207"/>
        <end position="235"/>
    </location>
</feature>
<accession>A0A251N8D7</accession>
<dbReference type="STRING" id="3760.A0A251N8D7"/>
<evidence type="ECO:0008006" key="4">
    <source>
        <dbReference type="Google" id="ProtNLM"/>
    </source>
</evidence>
<evidence type="ECO:0000313" key="3">
    <source>
        <dbReference type="Proteomes" id="UP000006882"/>
    </source>
</evidence>
<feature type="compositionally biased region" description="Basic and acidic residues" evidence="1">
    <location>
        <begin position="111"/>
        <end position="130"/>
    </location>
</feature>
<protein>
    <recommendedName>
        <fullName evidence="4">Arginine/serine-rich coiled-coil protein 2</fullName>
    </recommendedName>
</protein>
<dbReference type="AlphaFoldDB" id="A0A251N8D7"/>
<name>A0A251N8D7_PRUPE</name>
<dbReference type="EMBL" id="CM007657">
    <property type="protein sequence ID" value="ONH94839.1"/>
    <property type="molecule type" value="Genomic_DNA"/>
</dbReference>
<dbReference type="Proteomes" id="UP000006882">
    <property type="component" value="Chromosome G7"/>
</dbReference>
<feature type="region of interest" description="Disordered" evidence="1">
    <location>
        <begin position="382"/>
        <end position="403"/>
    </location>
</feature>
<feature type="compositionally biased region" description="Basic and acidic residues" evidence="1">
    <location>
        <begin position="137"/>
        <end position="195"/>
    </location>
</feature>
<evidence type="ECO:0000256" key="1">
    <source>
        <dbReference type="SAM" id="MobiDB-lite"/>
    </source>
</evidence>
<feature type="region of interest" description="Disordered" evidence="1">
    <location>
        <begin position="1"/>
        <end position="328"/>
    </location>
</feature>
<feature type="compositionally biased region" description="Low complexity" evidence="1">
    <location>
        <begin position="37"/>
        <end position="47"/>
    </location>
</feature>
<dbReference type="Gramene" id="ONH94839">
    <property type="protein sequence ID" value="ONH94839"/>
    <property type="gene ID" value="PRUPE_7G034100"/>
</dbReference>
<feature type="compositionally biased region" description="Basic and acidic residues" evidence="1">
    <location>
        <begin position="48"/>
        <end position="86"/>
    </location>
</feature>
<dbReference type="PANTHER" id="PTHR22426:SF2">
    <property type="entry name" value="ARGININE_SERINE-RICH COILED-COIL PROTEIN 2"/>
    <property type="match status" value="1"/>
</dbReference>
<dbReference type="PANTHER" id="PTHR22426">
    <property type="entry name" value="ARGININE_SERINE-RICH COILED-COIL PROTEIN 2"/>
    <property type="match status" value="1"/>
</dbReference>
<evidence type="ECO:0000313" key="2">
    <source>
        <dbReference type="EMBL" id="ONH94839.1"/>
    </source>
</evidence>
<feature type="compositionally biased region" description="Basic and acidic residues" evidence="1">
    <location>
        <begin position="94"/>
        <end position="103"/>
    </location>
</feature>
<gene>
    <name evidence="2" type="ORF">PRUPE_7G034100</name>
</gene>
<organism evidence="2 3">
    <name type="scientific">Prunus persica</name>
    <name type="common">Peach</name>
    <name type="synonym">Amygdalus persica</name>
    <dbReference type="NCBI Taxonomy" id="3760"/>
    <lineage>
        <taxon>Eukaryota</taxon>
        <taxon>Viridiplantae</taxon>
        <taxon>Streptophyta</taxon>
        <taxon>Embryophyta</taxon>
        <taxon>Tracheophyta</taxon>
        <taxon>Spermatophyta</taxon>
        <taxon>Magnoliopsida</taxon>
        <taxon>eudicotyledons</taxon>
        <taxon>Gunneridae</taxon>
        <taxon>Pentapetalae</taxon>
        <taxon>rosids</taxon>
        <taxon>fabids</taxon>
        <taxon>Rosales</taxon>
        <taxon>Rosaceae</taxon>
        <taxon>Amygdaloideae</taxon>
        <taxon>Amygdaleae</taxon>
        <taxon>Prunus</taxon>
    </lineage>
</organism>
<reference evidence="2 3" key="1">
    <citation type="journal article" date="2013" name="Nat. Genet.">
        <title>The high-quality draft genome of peach (Prunus persica) identifies unique patterns of genetic diversity, domestication and genome evolution.</title>
        <authorList>
            <consortium name="International Peach Genome Initiative"/>
            <person name="Verde I."/>
            <person name="Abbott A.G."/>
            <person name="Scalabrin S."/>
            <person name="Jung S."/>
            <person name="Shu S."/>
            <person name="Marroni F."/>
            <person name="Zhebentyayeva T."/>
            <person name="Dettori M.T."/>
            <person name="Grimwood J."/>
            <person name="Cattonaro F."/>
            <person name="Zuccolo A."/>
            <person name="Rossini L."/>
            <person name="Jenkins J."/>
            <person name="Vendramin E."/>
            <person name="Meisel L.A."/>
            <person name="Decroocq V."/>
            <person name="Sosinski B."/>
            <person name="Prochnik S."/>
            <person name="Mitros T."/>
            <person name="Policriti A."/>
            <person name="Cipriani G."/>
            <person name="Dondini L."/>
            <person name="Ficklin S."/>
            <person name="Goodstein D.M."/>
            <person name="Xuan P."/>
            <person name="Del Fabbro C."/>
            <person name="Aramini V."/>
            <person name="Copetti D."/>
            <person name="Gonzalez S."/>
            <person name="Horner D.S."/>
            <person name="Falchi R."/>
            <person name="Lucas S."/>
            <person name="Mica E."/>
            <person name="Maldonado J."/>
            <person name="Lazzari B."/>
            <person name="Bielenberg D."/>
            <person name="Pirona R."/>
            <person name="Miculan M."/>
            <person name="Barakat A."/>
            <person name="Testolin R."/>
            <person name="Stella A."/>
            <person name="Tartarini S."/>
            <person name="Tonutti P."/>
            <person name="Arus P."/>
            <person name="Orellana A."/>
            <person name="Wells C."/>
            <person name="Main D."/>
            <person name="Vizzotto G."/>
            <person name="Silva H."/>
            <person name="Salamini F."/>
            <person name="Schmutz J."/>
            <person name="Morgante M."/>
            <person name="Rokhsar D.S."/>
        </authorList>
    </citation>
    <scope>NUCLEOTIDE SEQUENCE [LARGE SCALE GENOMIC DNA]</scope>
    <source>
        <strain evidence="3">cv. Nemared</strain>
    </source>
</reference>
<proteinExistence type="predicted"/>
<dbReference type="eggNOG" id="ENOG502QRYB">
    <property type="taxonomic scope" value="Eukaryota"/>
</dbReference>
<sequence>MDLNLDSPPAADSGDAKTAFRKPATDAANRKYRRRSPVGGSSPSDGSPMHEHNCSPKNSREDPGKVSEYQTRRRDDGRELERDSNRRYYGRSSDSYRHSDRQSSRSLHGYYKHDDCIKHDKHADEEDKNYQKLSSRSGRESRGSAYYDHIKSREYSRNLDKYSRDKYDGSGYRNKDKDRESSFPENQKYKDKDSSSQRVGSGRRHGHFEEMERERDRHALDRDVQDEKKDYRRNSGDYISERIFSYEESKGQRSDSISRRDEGKHRMKEGYKSELKELDDDNVSKEQRKKYDDKETSWGNRITRETSERSADKHYIKSENQESTAKRPKLFSSEKGIDGRKDGNGLFMFLYLILILKSASLSLFSNDVTLCLVSKFTTTADGRESSSSKQVQEDEMTTEKTQANDAEAANDINAAKVAALKAAELVNRNLIGAGPVGCMTADQKKKLLWGNKKSTTAEEVGHRWDSTLFSDRERQEKFNKLMSLRLPWCLWPIVGCEGRSKGGTETRERRSEAEGTPNGFREAVHCWTAKKRWPYCWIRSLRILTFLRTVKTPGYSVVLLCKSHIYDSMLIFLLGVVDLRRKMVSHDNLTMCKARKFDCNMLATLYVCVCELDPLTENNVSLWRQAIKAWTESMAGVGCNPPHLGGTIASQPMSSLLGRNVPLDELLVKHEYNQSGK</sequence>
<keyword evidence="3" id="KW-1185">Reference proteome</keyword>